<dbReference type="AlphaFoldDB" id="A0A926EGB6"/>
<dbReference type="GO" id="GO:0005829">
    <property type="term" value="C:cytosol"/>
    <property type="evidence" value="ECO:0007669"/>
    <property type="project" value="TreeGrafter"/>
</dbReference>
<dbReference type="Pfam" id="PF00580">
    <property type="entry name" value="UvrD-helicase"/>
    <property type="match status" value="1"/>
</dbReference>
<keyword evidence="4 5" id="KW-0067">ATP-binding</keyword>
<dbReference type="SUPFAM" id="SSF52540">
    <property type="entry name" value="P-loop containing nucleoside triphosphate hydrolases"/>
    <property type="match status" value="1"/>
</dbReference>
<evidence type="ECO:0000259" key="6">
    <source>
        <dbReference type="PROSITE" id="PS51198"/>
    </source>
</evidence>
<dbReference type="Gene3D" id="3.40.50.300">
    <property type="entry name" value="P-loop containing nucleotide triphosphate hydrolases"/>
    <property type="match status" value="2"/>
</dbReference>
<evidence type="ECO:0000313" key="7">
    <source>
        <dbReference type="EMBL" id="MBC8577977.1"/>
    </source>
</evidence>
<dbReference type="InterPro" id="IPR014016">
    <property type="entry name" value="UvrD-like_ATP-bd"/>
</dbReference>
<keyword evidence="1 5" id="KW-0547">Nucleotide-binding</keyword>
<dbReference type="GO" id="GO:0000725">
    <property type="term" value="P:recombinational repair"/>
    <property type="evidence" value="ECO:0007669"/>
    <property type="project" value="TreeGrafter"/>
</dbReference>
<dbReference type="Pfam" id="PF13538">
    <property type="entry name" value="UvrD_C_2"/>
    <property type="match status" value="1"/>
</dbReference>
<proteinExistence type="predicted"/>
<keyword evidence="3 5" id="KW-0347">Helicase</keyword>
<dbReference type="InterPro" id="IPR000212">
    <property type="entry name" value="DNA_helicase_UvrD/REP"/>
</dbReference>
<reference evidence="7" key="1">
    <citation type="submission" date="2020-08" db="EMBL/GenBank/DDBJ databases">
        <title>Genome public.</title>
        <authorList>
            <person name="Liu C."/>
            <person name="Sun Q."/>
        </authorList>
    </citation>
    <scope>NUCLEOTIDE SEQUENCE</scope>
    <source>
        <strain evidence="7">NSJ-12</strain>
    </source>
</reference>
<evidence type="ECO:0000313" key="8">
    <source>
        <dbReference type="Proteomes" id="UP000655830"/>
    </source>
</evidence>
<comment type="caution">
    <text evidence="7">The sequence shown here is derived from an EMBL/GenBank/DDBJ whole genome shotgun (WGS) entry which is preliminary data.</text>
</comment>
<dbReference type="PANTHER" id="PTHR11070:SF17">
    <property type="entry name" value="DNA HELICASE IV"/>
    <property type="match status" value="1"/>
</dbReference>
<protein>
    <submittedName>
        <fullName evidence="7">AAA family ATPase</fullName>
    </submittedName>
</protein>
<dbReference type="GO" id="GO:0003677">
    <property type="term" value="F:DNA binding"/>
    <property type="evidence" value="ECO:0007669"/>
    <property type="project" value="InterPro"/>
</dbReference>
<dbReference type="GO" id="GO:0005524">
    <property type="term" value="F:ATP binding"/>
    <property type="evidence" value="ECO:0007669"/>
    <property type="project" value="UniProtKB-UniRule"/>
</dbReference>
<dbReference type="PROSITE" id="PS51198">
    <property type="entry name" value="UVRD_HELICASE_ATP_BIND"/>
    <property type="match status" value="1"/>
</dbReference>
<dbReference type="InterPro" id="IPR027417">
    <property type="entry name" value="P-loop_NTPase"/>
</dbReference>
<evidence type="ECO:0000256" key="5">
    <source>
        <dbReference type="PROSITE-ProRule" id="PRU00560"/>
    </source>
</evidence>
<name>A0A926EGB6_9FIRM</name>
<accession>A0A926EGB6</accession>
<sequence>MSEYKTALEEEKKYLERVTEFLEEQIQGCGIDIKGQRKNLVDIRREMYTEGSRYTDEMDRMAELNQYITMEAVESSQYKHKLETLKKYEKMIDKPYFGRFDFAEEGEEKESIYVGYHNIMNDDTYEVLAYDWRAPIASVFYRSELGPAKYIAPYGEIEGEVSLKRQYEIKKGELEYFFDCSLTITDELLQQALGKNTSSKMKNIVETIQKEQDQIIRDRENDLLIVQGVAGSGKTSIAMHRVAFLLYDRLESGLTHNQIMILSPNHLFGEYISNVLPELGEEDVAHFTVEDIFEKYFGNHLRIRNRNSQMEYIIGSKHRQKVRETIAFKGSKAYIELLDRLVDYCETHMIKFTDIYYDKEIVVDKDTLKKDFLDNAINMSIVKRLNRIERIILEKIKPLEKEKRKEVLEEIEASGAYAFEEERRCKEVLNEFRQEVFNQLNRFIRVNIFFVYKRMFTDEKLFNQLAKGLDMPYNAFQMMRYSLRALRPECIPYEDGVALLYLKLKIEGTNLYQGIRQVVIDEAQDYYPIHYKVFGELFKGVQYTVLGDVCQTIEKEASHTIYDDAIELLNPKRALKLELNKSYRSSYEINQLAMNLREDQKACIAIERHEEAPLMQKANNEEDLNEKIVNQVKAYKAAGLESIAILCKTKGEVHEAYEALKDQLELSILSSDDTILEKGILIMPIYMAKGLEYDGVVVYDANAERYKEAFDKQLLYIATTRALHRLSFIYKGQISPFLEEAIKKGSIDKA</sequence>
<evidence type="ECO:0000256" key="3">
    <source>
        <dbReference type="ARBA" id="ARBA00022806"/>
    </source>
</evidence>
<gene>
    <name evidence="7" type="ORF">H8718_00285</name>
</gene>
<dbReference type="GO" id="GO:0043138">
    <property type="term" value="F:3'-5' DNA helicase activity"/>
    <property type="evidence" value="ECO:0007669"/>
    <property type="project" value="TreeGrafter"/>
</dbReference>
<dbReference type="GO" id="GO:0016787">
    <property type="term" value="F:hydrolase activity"/>
    <property type="evidence" value="ECO:0007669"/>
    <property type="project" value="UniProtKB-UniRule"/>
</dbReference>
<keyword evidence="2 5" id="KW-0378">Hydrolase</keyword>
<keyword evidence="8" id="KW-1185">Reference proteome</keyword>
<evidence type="ECO:0000256" key="4">
    <source>
        <dbReference type="ARBA" id="ARBA00022840"/>
    </source>
</evidence>
<dbReference type="RefSeq" id="WP_249331097.1">
    <property type="nucleotide sequence ID" value="NZ_JACRSY010000001.1"/>
</dbReference>
<organism evidence="7 8">
    <name type="scientific">Zhenhengia yiwuensis</name>
    <dbReference type="NCBI Taxonomy" id="2763666"/>
    <lineage>
        <taxon>Bacteria</taxon>
        <taxon>Bacillati</taxon>
        <taxon>Bacillota</taxon>
        <taxon>Clostridia</taxon>
        <taxon>Lachnospirales</taxon>
        <taxon>Lachnospiraceae</taxon>
        <taxon>Zhenhengia</taxon>
    </lineage>
</organism>
<feature type="binding site" evidence="5">
    <location>
        <begin position="228"/>
        <end position="235"/>
    </location>
    <ligand>
        <name>ATP</name>
        <dbReference type="ChEBI" id="CHEBI:30616"/>
    </ligand>
</feature>
<evidence type="ECO:0000256" key="2">
    <source>
        <dbReference type="ARBA" id="ARBA00022801"/>
    </source>
</evidence>
<dbReference type="InterPro" id="IPR027785">
    <property type="entry name" value="UvrD-like_helicase_C"/>
</dbReference>
<evidence type="ECO:0000256" key="1">
    <source>
        <dbReference type="ARBA" id="ARBA00022741"/>
    </source>
</evidence>
<feature type="domain" description="UvrD-like helicase ATP-binding" evidence="6">
    <location>
        <begin position="207"/>
        <end position="586"/>
    </location>
</feature>
<dbReference type="PANTHER" id="PTHR11070">
    <property type="entry name" value="UVRD / RECB / PCRA DNA HELICASE FAMILY MEMBER"/>
    <property type="match status" value="1"/>
</dbReference>
<dbReference type="EMBL" id="JACRSY010000001">
    <property type="protein sequence ID" value="MBC8577977.1"/>
    <property type="molecule type" value="Genomic_DNA"/>
</dbReference>
<dbReference type="Proteomes" id="UP000655830">
    <property type="component" value="Unassembled WGS sequence"/>
</dbReference>